<gene>
    <name evidence="1" type="ORF">QG37_04058</name>
</gene>
<organism evidence="1 2">
    <name type="scientific">Candidozyma auris</name>
    <name type="common">Yeast</name>
    <name type="synonym">Candida auris</name>
    <dbReference type="NCBI Taxonomy" id="498019"/>
    <lineage>
        <taxon>Eukaryota</taxon>
        <taxon>Fungi</taxon>
        <taxon>Dikarya</taxon>
        <taxon>Ascomycota</taxon>
        <taxon>Saccharomycotina</taxon>
        <taxon>Pichiomycetes</taxon>
        <taxon>Metschnikowiaceae</taxon>
        <taxon>Candidozyma</taxon>
    </lineage>
</organism>
<proteinExistence type="predicted"/>
<protein>
    <submittedName>
        <fullName evidence="1">Uncharacterized protein</fullName>
    </submittedName>
</protein>
<reference evidence="2" key="1">
    <citation type="journal article" date="2015" name="BMC Genomics">
        <title>Draft genome of a commonly misdiagnosed multidrug resistant pathogen Candida auris.</title>
        <authorList>
            <person name="Chatterjee S."/>
            <person name="Alampalli S.V."/>
            <person name="Nageshan R.K."/>
            <person name="Chettiar S.T."/>
            <person name="Joshi S."/>
            <person name="Tatu U.S."/>
        </authorList>
    </citation>
    <scope>NUCLEOTIDE SEQUENCE [LARGE SCALE GENOMIC DNA]</scope>
    <source>
        <strain evidence="2">6684</strain>
    </source>
</reference>
<sequence>MWEGKDMGKNHGKKWAMELRKRIEKEEGNLGKAAD</sequence>
<evidence type="ECO:0000313" key="2">
    <source>
        <dbReference type="Proteomes" id="UP000037122"/>
    </source>
</evidence>
<dbReference type="EMBL" id="LGST01000027">
    <property type="protein sequence ID" value="KND98998.1"/>
    <property type="molecule type" value="Genomic_DNA"/>
</dbReference>
<dbReference type="AlphaFoldDB" id="A0A0L0NYD7"/>
<comment type="caution">
    <text evidence="1">The sequence shown here is derived from an EMBL/GenBank/DDBJ whole genome shotgun (WGS) entry which is preliminary data.</text>
</comment>
<evidence type="ECO:0000313" key="1">
    <source>
        <dbReference type="EMBL" id="KND98998.1"/>
    </source>
</evidence>
<dbReference type="Proteomes" id="UP000037122">
    <property type="component" value="Unassembled WGS sequence"/>
</dbReference>
<name>A0A0L0NYD7_CANAR</name>
<accession>A0A0L0NYD7</accession>